<evidence type="ECO:0000256" key="1">
    <source>
        <dbReference type="SAM" id="SignalP"/>
    </source>
</evidence>
<protein>
    <recommendedName>
        <fullName evidence="4">MD-2-related lipid-recognition domain-containing protein</fullName>
    </recommendedName>
</protein>
<evidence type="ECO:0000313" key="2">
    <source>
        <dbReference type="EMBL" id="TGZ50406.1"/>
    </source>
</evidence>
<dbReference type="AlphaFoldDB" id="A0A4S2KM91"/>
<keyword evidence="1" id="KW-0732">Signal</keyword>
<comment type="caution">
    <text evidence="2">The sequence shown here is derived from an EMBL/GenBank/DDBJ whole genome shotgun (WGS) entry which is preliminary data.</text>
</comment>
<evidence type="ECO:0008006" key="4">
    <source>
        <dbReference type="Google" id="ProtNLM"/>
    </source>
</evidence>
<reference evidence="2 3" key="1">
    <citation type="journal article" date="2019" name="BMC Genomics">
        <title>New insights from Opisthorchis felineus genome: update on genomics of the epidemiologically important liver flukes.</title>
        <authorList>
            <person name="Ershov N.I."/>
            <person name="Mordvinov V.A."/>
            <person name="Prokhortchouk E.B."/>
            <person name="Pakharukova M.Y."/>
            <person name="Gunbin K.V."/>
            <person name="Ustyantsev K."/>
            <person name="Genaev M.A."/>
            <person name="Blinov A.G."/>
            <person name="Mazur A."/>
            <person name="Boulygina E."/>
            <person name="Tsygankova S."/>
            <person name="Khrameeva E."/>
            <person name="Chekanov N."/>
            <person name="Fan G."/>
            <person name="Xiao A."/>
            <person name="Zhang H."/>
            <person name="Xu X."/>
            <person name="Yang H."/>
            <person name="Solovyev V."/>
            <person name="Lee S.M."/>
            <person name="Liu X."/>
            <person name="Afonnikov D.A."/>
            <person name="Skryabin K.G."/>
        </authorList>
    </citation>
    <scope>NUCLEOTIDE SEQUENCE [LARGE SCALE GENOMIC DNA]</scope>
    <source>
        <strain evidence="2">AK-0245</strain>
        <tissue evidence="2">Whole organism</tissue>
    </source>
</reference>
<gene>
    <name evidence="2" type="ORF">CRM22_010801</name>
</gene>
<organism evidence="2 3">
    <name type="scientific">Opisthorchis felineus</name>
    <dbReference type="NCBI Taxonomy" id="147828"/>
    <lineage>
        <taxon>Eukaryota</taxon>
        <taxon>Metazoa</taxon>
        <taxon>Spiralia</taxon>
        <taxon>Lophotrochozoa</taxon>
        <taxon>Platyhelminthes</taxon>
        <taxon>Trematoda</taxon>
        <taxon>Digenea</taxon>
        <taxon>Opisthorchiida</taxon>
        <taxon>Opisthorchiata</taxon>
        <taxon>Opisthorchiidae</taxon>
        <taxon>Opisthorchis</taxon>
    </lineage>
</organism>
<evidence type="ECO:0000313" key="3">
    <source>
        <dbReference type="Proteomes" id="UP000308267"/>
    </source>
</evidence>
<accession>A0A4S2KM91</accession>
<feature type="chain" id="PRO_5020414969" description="MD-2-related lipid-recognition domain-containing protein" evidence="1">
    <location>
        <begin position="16"/>
        <end position="148"/>
    </location>
</feature>
<keyword evidence="3" id="KW-1185">Reference proteome</keyword>
<name>A0A4S2KM91_OPIFE</name>
<dbReference type="EMBL" id="SJOL01010838">
    <property type="protein sequence ID" value="TGZ50406.1"/>
    <property type="molecule type" value="Genomic_DNA"/>
</dbReference>
<sequence length="148" mass="16669">MRLCHLLWLSSSSSSFLPFFAAQTTRTGTVLNVTLNHCKRLPCPILPGQPINYTVHFRLQLPAENFYHIVGWAKQDDTSILFHEGHNRGSMPQLSYQTVNFYGIPRISRPQNAKLMMTGYAQGSMVFCVMTDVTSSRTAIGNRCVESL</sequence>
<feature type="signal peptide" evidence="1">
    <location>
        <begin position="1"/>
        <end position="15"/>
    </location>
</feature>
<proteinExistence type="predicted"/>
<dbReference type="Proteomes" id="UP000308267">
    <property type="component" value="Unassembled WGS sequence"/>
</dbReference>